<evidence type="ECO:0000313" key="6">
    <source>
        <dbReference type="EMBL" id="VDO92687.1"/>
    </source>
</evidence>
<dbReference type="PANTHER" id="PTHR46319">
    <property type="entry name" value="ZINC FINGER FYVE DOMAIN-CONTAINING PROTEIN"/>
    <property type="match status" value="1"/>
</dbReference>
<dbReference type="InterPro" id="IPR000306">
    <property type="entry name" value="Znf_FYVE"/>
</dbReference>
<dbReference type="InterPro" id="IPR013083">
    <property type="entry name" value="Znf_RING/FYVE/PHD"/>
</dbReference>
<dbReference type="GO" id="GO:0031901">
    <property type="term" value="C:early endosome membrane"/>
    <property type="evidence" value="ECO:0007669"/>
    <property type="project" value="TreeGrafter"/>
</dbReference>
<dbReference type="SMART" id="SM00064">
    <property type="entry name" value="FYVE"/>
    <property type="match status" value="1"/>
</dbReference>
<dbReference type="CDD" id="cd15729">
    <property type="entry name" value="FYVE_endofin"/>
    <property type="match status" value="1"/>
</dbReference>
<dbReference type="GO" id="GO:0008270">
    <property type="term" value="F:zinc ion binding"/>
    <property type="evidence" value="ECO:0007669"/>
    <property type="project" value="UniProtKB-KW"/>
</dbReference>
<dbReference type="Pfam" id="PF11979">
    <property type="entry name" value="SARA_C"/>
    <property type="match status" value="1"/>
</dbReference>
<dbReference type="SMART" id="SM01421">
    <property type="entry name" value="DUF3480"/>
    <property type="match status" value="1"/>
</dbReference>
<dbReference type="Pfam" id="PF01363">
    <property type="entry name" value="FYVE"/>
    <property type="match status" value="1"/>
</dbReference>
<accession>A0A183IBE2</accession>
<name>A0A183IBE2_9BILA</name>
<gene>
    <name evidence="6" type="ORF">SBAD_LOCUS936</name>
</gene>
<sequence length="592" mass="66107">MEYTDIDKVLDEFEALEGCECTLLKKRPSINKCPSEVYTTTKSERQLRANEVAPDRSDGYSEVLCQGLITSVDNEPKLTTASRVTDFNQSDGGLAMTSAPPPVAAEKEVHDDALVTVLNDEPVPSLKHALLDLLTESEMMLGKVAPVWILDRDSNVCMLCEAKFTVIKRRHHCRACGRVLCSDCCSAKARLRYMDNKEARLPIHWVIKESVSVNFASVGDQLKGEGGMSKISGTFWSLIALFSLVTEMEEASPNLAVMSQGERSSYCLSNEVARDELPSRMPAGVLKRPGTPLPDATSIQDALVKENLSVTFQVKRNLKVNVKLMKDAWNAWCFSSKGLVSTGAREVLFLLRCRDDFSLFPIVFLSFFDLLYDYCLEGHHVSSLLFLPFADLSPDDLFLKTLCAEDNTGMLFVAAPLYVIEELCIAESCSLLALLVKKQEAPWAQVLPLRLLLRLGYEYNCNLGHYAFSFCILSSGYPWPAVSIIERDCVFFKLGHTVMSLLNDFRNFSYSISRIAGCYVTLSDTSVNISFELRSYEQLKKVFDCNDEHVIAWSTDFSISADSYLVCVEDKKNGGTYRTQKLLKVGTPENGM</sequence>
<organism evidence="8">
    <name type="scientific">Soboliphyme baturini</name>
    <dbReference type="NCBI Taxonomy" id="241478"/>
    <lineage>
        <taxon>Eukaryota</taxon>
        <taxon>Metazoa</taxon>
        <taxon>Ecdysozoa</taxon>
        <taxon>Nematoda</taxon>
        <taxon>Enoplea</taxon>
        <taxon>Dorylaimia</taxon>
        <taxon>Dioctophymatida</taxon>
        <taxon>Dioctophymatoidea</taxon>
        <taxon>Soboliphymatidae</taxon>
        <taxon>Soboliphyme</taxon>
    </lineage>
</organism>
<reference evidence="6 7" key="2">
    <citation type="submission" date="2018-11" db="EMBL/GenBank/DDBJ databases">
        <authorList>
            <consortium name="Pathogen Informatics"/>
        </authorList>
    </citation>
    <scope>NUCLEOTIDE SEQUENCE [LARGE SCALE GENOMIC DNA]</scope>
</reference>
<keyword evidence="2 4" id="KW-0863">Zinc-finger</keyword>
<evidence type="ECO:0000256" key="2">
    <source>
        <dbReference type="ARBA" id="ARBA00022771"/>
    </source>
</evidence>
<evidence type="ECO:0000259" key="5">
    <source>
        <dbReference type="PROSITE" id="PS50178"/>
    </source>
</evidence>
<evidence type="ECO:0000256" key="1">
    <source>
        <dbReference type="ARBA" id="ARBA00022723"/>
    </source>
</evidence>
<keyword evidence="7" id="KW-1185">Reference proteome</keyword>
<proteinExistence type="predicted"/>
<evidence type="ECO:0000256" key="4">
    <source>
        <dbReference type="PROSITE-ProRule" id="PRU00091"/>
    </source>
</evidence>
<dbReference type="WBParaSite" id="SBAD_0000096601-mRNA-1">
    <property type="protein sequence ID" value="SBAD_0000096601-mRNA-1"/>
    <property type="gene ID" value="SBAD_0000096601"/>
</dbReference>
<reference evidence="8" key="1">
    <citation type="submission" date="2016-06" db="UniProtKB">
        <authorList>
            <consortium name="WormBaseParasite"/>
        </authorList>
    </citation>
    <scope>IDENTIFICATION</scope>
</reference>
<protein>
    <submittedName>
        <fullName evidence="8">FYVE-type domain-containing protein</fullName>
    </submittedName>
</protein>
<dbReference type="PANTHER" id="PTHR46319:SF3">
    <property type="entry name" value="ZINC FINGER FYVE DOMAIN-CONTAINING PROTEIN"/>
    <property type="match status" value="1"/>
</dbReference>
<feature type="domain" description="FYVE-type" evidence="5">
    <location>
        <begin position="151"/>
        <end position="201"/>
    </location>
</feature>
<dbReference type="GO" id="GO:0016197">
    <property type="term" value="P:endosomal transport"/>
    <property type="evidence" value="ECO:0007669"/>
    <property type="project" value="TreeGrafter"/>
</dbReference>
<keyword evidence="3" id="KW-0862">Zinc</keyword>
<dbReference type="EMBL" id="UZAM01006663">
    <property type="protein sequence ID" value="VDO92687.1"/>
    <property type="molecule type" value="Genomic_DNA"/>
</dbReference>
<dbReference type="Proteomes" id="UP000270296">
    <property type="component" value="Unassembled WGS sequence"/>
</dbReference>
<evidence type="ECO:0000313" key="7">
    <source>
        <dbReference type="Proteomes" id="UP000270296"/>
    </source>
</evidence>
<dbReference type="InterPro" id="IPR011011">
    <property type="entry name" value="Znf_FYVE_PHD"/>
</dbReference>
<dbReference type="InterPro" id="IPR022557">
    <property type="entry name" value="SARA-like_C"/>
</dbReference>
<evidence type="ECO:0000256" key="3">
    <source>
        <dbReference type="ARBA" id="ARBA00022833"/>
    </source>
</evidence>
<dbReference type="AlphaFoldDB" id="A0A183IBE2"/>
<evidence type="ECO:0000313" key="8">
    <source>
        <dbReference type="WBParaSite" id="SBAD_0000096601-mRNA-1"/>
    </source>
</evidence>
<dbReference type="SUPFAM" id="SSF57903">
    <property type="entry name" value="FYVE/PHD zinc finger"/>
    <property type="match status" value="1"/>
</dbReference>
<keyword evidence="1" id="KW-0479">Metal-binding</keyword>
<dbReference type="OrthoDB" id="70570at2759"/>
<dbReference type="PROSITE" id="PS50178">
    <property type="entry name" value="ZF_FYVE"/>
    <property type="match status" value="1"/>
</dbReference>
<dbReference type="InterPro" id="IPR017455">
    <property type="entry name" value="Znf_FYVE-rel"/>
</dbReference>
<dbReference type="Gene3D" id="3.30.40.10">
    <property type="entry name" value="Zinc/RING finger domain, C3HC4 (zinc finger)"/>
    <property type="match status" value="1"/>
</dbReference>